<reference evidence="3 4" key="1">
    <citation type="submission" date="2014-07" db="EMBL/GenBank/DDBJ databases">
        <title>Tepidicaulis marinum gen. nov., sp. nov., a novel marine bacterium denitrifying nitrate to nitrous oxide strictly under microaerobic conditions.</title>
        <authorList>
            <person name="Takeuchi M."/>
            <person name="Yamagishi T."/>
            <person name="Kamagata Y."/>
            <person name="Oshima K."/>
            <person name="Hattori M."/>
            <person name="Katayama T."/>
            <person name="Hanada S."/>
            <person name="Tamaki H."/>
            <person name="Marumo K."/>
            <person name="Maeda H."/>
            <person name="Nedachi M."/>
            <person name="Iwasaki W."/>
            <person name="Suwa Y."/>
            <person name="Sakata S."/>
        </authorList>
    </citation>
    <scope>NUCLEOTIDE SEQUENCE [LARGE SCALE GENOMIC DNA]</scope>
    <source>
        <strain evidence="3 4">MA2</strain>
    </source>
</reference>
<evidence type="ECO:0000259" key="2">
    <source>
        <dbReference type="Pfam" id="PF13629"/>
    </source>
</evidence>
<feature type="chain" id="PRO_5001755023" evidence="1">
    <location>
        <begin position="33"/>
        <end position="166"/>
    </location>
</feature>
<name>A0A081BBC1_9HYPH</name>
<dbReference type="AlphaFoldDB" id="A0A081BBC1"/>
<feature type="domain" description="Pilus formation protein N-terminal" evidence="2">
    <location>
        <begin position="32"/>
        <end position="101"/>
    </location>
</feature>
<dbReference type="RefSeq" id="WP_158597214.1">
    <property type="nucleotide sequence ID" value="NZ_BBIO01000008.1"/>
</dbReference>
<sequence length="166" mass="17322">MTLRRARTASAKAAAGALALSFSLLQAGASLAASIDVEVNQTKPFKLPRAAETIIVGNPAVANVTVDSHERVFILGRTYGRTNMIAVDPAGEIILDMDVNVVNAGGIVTLNAGRAQRSFNCTPRCERVLDPNDAQEEFDAQMKNTTAHTGYIDSVANGGAPPAGGN</sequence>
<dbReference type="EMBL" id="BBIO01000008">
    <property type="protein sequence ID" value="GAK45339.1"/>
    <property type="molecule type" value="Genomic_DNA"/>
</dbReference>
<dbReference type="Proteomes" id="UP000028702">
    <property type="component" value="Unassembled WGS sequence"/>
</dbReference>
<evidence type="ECO:0000313" key="3">
    <source>
        <dbReference type="EMBL" id="GAK45339.1"/>
    </source>
</evidence>
<evidence type="ECO:0000313" key="4">
    <source>
        <dbReference type="Proteomes" id="UP000028702"/>
    </source>
</evidence>
<keyword evidence="1" id="KW-0732">Signal</keyword>
<accession>A0A081BBC1</accession>
<dbReference type="Pfam" id="PF13629">
    <property type="entry name" value="T2SS-T3SS_pil_N"/>
    <property type="match status" value="1"/>
</dbReference>
<gene>
    <name evidence="3" type="ORF">M2A_1838</name>
</gene>
<keyword evidence="4" id="KW-1185">Reference proteome</keyword>
<organism evidence="3 4">
    <name type="scientific">Tepidicaulis marinus</name>
    <dbReference type="NCBI Taxonomy" id="1333998"/>
    <lineage>
        <taxon>Bacteria</taxon>
        <taxon>Pseudomonadati</taxon>
        <taxon>Pseudomonadota</taxon>
        <taxon>Alphaproteobacteria</taxon>
        <taxon>Hyphomicrobiales</taxon>
        <taxon>Parvibaculaceae</taxon>
        <taxon>Tepidicaulis</taxon>
    </lineage>
</organism>
<dbReference type="STRING" id="1333998.M2A_1838"/>
<dbReference type="InterPro" id="IPR032789">
    <property type="entry name" value="T2SS-T3SS_pil_N"/>
</dbReference>
<comment type="caution">
    <text evidence="3">The sequence shown here is derived from an EMBL/GenBank/DDBJ whole genome shotgun (WGS) entry which is preliminary data.</text>
</comment>
<dbReference type="eggNOG" id="COG4964">
    <property type="taxonomic scope" value="Bacteria"/>
</dbReference>
<evidence type="ECO:0000256" key="1">
    <source>
        <dbReference type="SAM" id="SignalP"/>
    </source>
</evidence>
<feature type="signal peptide" evidence="1">
    <location>
        <begin position="1"/>
        <end position="32"/>
    </location>
</feature>
<protein>
    <submittedName>
        <fullName evidence="3">Conserved protein</fullName>
    </submittedName>
</protein>
<proteinExistence type="predicted"/>